<dbReference type="SUPFAM" id="SSF55031">
    <property type="entry name" value="Bacterial exopeptidase dimerisation domain"/>
    <property type="match status" value="1"/>
</dbReference>
<dbReference type="AlphaFoldDB" id="A0A413RR19"/>
<dbReference type="OrthoDB" id="9781032at2"/>
<dbReference type="InterPro" id="IPR052030">
    <property type="entry name" value="Peptidase_M20/M20A_hydrolases"/>
</dbReference>
<dbReference type="PIRSF" id="PIRSF037226">
    <property type="entry name" value="Amidohydrolase_ACY1L2_prd"/>
    <property type="match status" value="1"/>
</dbReference>
<comment type="caution">
    <text evidence="3">The sequence shown here is derived from an EMBL/GenBank/DDBJ whole genome shotgun (WGS) entry which is preliminary data.</text>
</comment>
<dbReference type="RefSeq" id="WP_118765762.1">
    <property type="nucleotide sequence ID" value="NZ_QWKP01000087.1"/>
</dbReference>
<dbReference type="InterPro" id="IPR036264">
    <property type="entry name" value="Bact_exopeptidase_dim_dom"/>
</dbReference>
<protein>
    <recommendedName>
        <fullName evidence="1">Peptidase M20 domain-containing protein 2</fullName>
    </recommendedName>
</protein>
<dbReference type="Gene3D" id="3.30.70.360">
    <property type="match status" value="1"/>
</dbReference>
<dbReference type="InterPro" id="IPR002933">
    <property type="entry name" value="Peptidase_M20"/>
</dbReference>
<dbReference type="GO" id="GO:0046657">
    <property type="term" value="P:folic acid catabolic process"/>
    <property type="evidence" value="ECO:0007669"/>
    <property type="project" value="TreeGrafter"/>
</dbReference>
<evidence type="ECO:0000259" key="2">
    <source>
        <dbReference type="Pfam" id="PF07687"/>
    </source>
</evidence>
<reference evidence="3 4" key="1">
    <citation type="submission" date="2018-08" db="EMBL/GenBank/DDBJ databases">
        <title>Cellulomonas rhizosphaerae sp. nov., a novel actinomycete isolated from soil.</title>
        <authorList>
            <person name="Tian Y."/>
        </authorList>
    </citation>
    <scope>NUCLEOTIDE SEQUENCE [LARGE SCALE GENOMIC DNA]</scope>
    <source>
        <strain evidence="3 4">NEAU-TCZ24</strain>
    </source>
</reference>
<dbReference type="Pfam" id="PF07687">
    <property type="entry name" value="M20_dimer"/>
    <property type="match status" value="1"/>
</dbReference>
<comment type="similarity">
    <text evidence="1">Belongs to the peptidase M20A family.</text>
</comment>
<dbReference type="PANTHER" id="PTHR30575">
    <property type="entry name" value="PEPTIDASE M20"/>
    <property type="match status" value="1"/>
</dbReference>
<dbReference type="Proteomes" id="UP000283374">
    <property type="component" value="Unassembled WGS sequence"/>
</dbReference>
<dbReference type="Gene3D" id="3.40.630.10">
    <property type="entry name" value="Zn peptidases"/>
    <property type="match status" value="1"/>
</dbReference>
<gene>
    <name evidence="3" type="ORF">D1825_01650</name>
</gene>
<proteinExistence type="inferred from homology"/>
<dbReference type="EMBL" id="QWKP01000087">
    <property type="protein sequence ID" value="RHA44361.1"/>
    <property type="molecule type" value="Genomic_DNA"/>
</dbReference>
<dbReference type="InterPro" id="IPR017439">
    <property type="entry name" value="Amidohydrolase"/>
</dbReference>
<dbReference type="GO" id="GO:0016805">
    <property type="term" value="F:dipeptidase activity"/>
    <property type="evidence" value="ECO:0007669"/>
    <property type="project" value="InterPro"/>
</dbReference>
<dbReference type="InterPro" id="IPR011650">
    <property type="entry name" value="Peptidase_M20_dimer"/>
</dbReference>
<evidence type="ECO:0000256" key="1">
    <source>
        <dbReference type="PIRNR" id="PIRNR037226"/>
    </source>
</evidence>
<keyword evidence="4" id="KW-1185">Reference proteome</keyword>
<dbReference type="SUPFAM" id="SSF53187">
    <property type="entry name" value="Zn-dependent exopeptidases"/>
    <property type="match status" value="1"/>
</dbReference>
<dbReference type="PANTHER" id="PTHR30575:SF0">
    <property type="entry name" value="XAA-ARG DIPEPTIDASE"/>
    <property type="match status" value="1"/>
</dbReference>
<dbReference type="InterPro" id="IPR017144">
    <property type="entry name" value="Xaa-Arg_dipeptidase"/>
</dbReference>
<dbReference type="GO" id="GO:0005737">
    <property type="term" value="C:cytoplasm"/>
    <property type="evidence" value="ECO:0007669"/>
    <property type="project" value="TreeGrafter"/>
</dbReference>
<dbReference type="NCBIfam" id="TIGR01891">
    <property type="entry name" value="amidohydrolases"/>
    <property type="match status" value="1"/>
</dbReference>
<dbReference type="Pfam" id="PF01546">
    <property type="entry name" value="Peptidase_M20"/>
    <property type="match status" value="1"/>
</dbReference>
<evidence type="ECO:0000313" key="3">
    <source>
        <dbReference type="EMBL" id="RHA44361.1"/>
    </source>
</evidence>
<dbReference type="GO" id="GO:0071713">
    <property type="term" value="F:para-aminobenzoyl-glutamate hydrolase activity"/>
    <property type="evidence" value="ECO:0007669"/>
    <property type="project" value="TreeGrafter"/>
</dbReference>
<feature type="domain" description="Peptidase M20 dimerisation" evidence="2">
    <location>
        <begin position="214"/>
        <end position="304"/>
    </location>
</feature>
<accession>A0A413RR19</accession>
<name>A0A413RR19_9CELL</name>
<sequence length="454" mass="46993">MTAAPVSTAFLDELHDLTERRRAAFVPLSSPFAGAAPDDVARVRAAATPGEGPALGLARAIHGYAEEAFREVRSVSAIAELLRAQGVPAVVGTHGLATSLRAGLTADGPDDGAAADGPTIAILAEYDALPGVGHACGHHLIAAAATSAFLALHRAVGDGLRFEGRVLLLGTPAEEGSSGKEILARAGFFDGVDAAIMVHPFGYDVVDHPFLGRRQLRVTYHGVAAHASASPFMGRNALDAVALNYQAVGLLRQHIPPSDRVHGVIREGGERPSVVPERAAVEYYVRSASPATLKDLCRRLEDIAHGIALATGTTAELDWDAAPFTLPVRTNGPLAARWATHQAAQGRTSLAGGVVPEILAASTDFGNVSVRLPGIHPMIAVSDPDVALHTREFADVAAGPRGDAAVVDGGLGLALTALDWLVDPALRAAVLEDFEAAGGALDVARYFDTTGGTR</sequence>
<evidence type="ECO:0000313" key="4">
    <source>
        <dbReference type="Proteomes" id="UP000283374"/>
    </source>
</evidence>
<dbReference type="FunFam" id="3.30.70.360:FF:000004">
    <property type="entry name" value="Peptidase M20 domain-containing protein 2"/>
    <property type="match status" value="1"/>
</dbReference>
<organism evidence="3 4">
    <name type="scientific">Cellulomonas rhizosphaerae</name>
    <dbReference type="NCBI Taxonomy" id="2293719"/>
    <lineage>
        <taxon>Bacteria</taxon>
        <taxon>Bacillati</taxon>
        <taxon>Actinomycetota</taxon>
        <taxon>Actinomycetes</taxon>
        <taxon>Micrococcales</taxon>
        <taxon>Cellulomonadaceae</taxon>
        <taxon>Cellulomonas</taxon>
    </lineage>
</organism>